<dbReference type="InterPro" id="IPR011701">
    <property type="entry name" value="MFS"/>
</dbReference>
<feature type="domain" description="Major facilitator superfamily (MFS) profile" evidence="8">
    <location>
        <begin position="1"/>
        <end position="229"/>
    </location>
</feature>
<keyword evidence="2" id="KW-0813">Transport</keyword>
<evidence type="ECO:0000313" key="9">
    <source>
        <dbReference type="EMBL" id="GAA2245464.1"/>
    </source>
</evidence>
<dbReference type="PANTHER" id="PTHR42718:SF9">
    <property type="entry name" value="MAJOR FACILITATOR SUPERFAMILY MULTIDRUG TRANSPORTER MFSC"/>
    <property type="match status" value="1"/>
</dbReference>
<dbReference type="SUPFAM" id="SSF103473">
    <property type="entry name" value="MFS general substrate transporter"/>
    <property type="match status" value="1"/>
</dbReference>
<keyword evidence="6" id="KW-0046">Antibiotic resistance</keyword>
<keyword evidence="4 7" id="KW-1133">Transmembrane helix</keyword>
<proteinExistence type="predicted"/>
<dbReference type="EMBL" id="BAAART010000104">
    <property type="protein sequence ID" value="GAA2245464.1"/>
    <property type="molecule type" value="Genomic_DNA"/>
</dbReference>
<feature type="transmembrane region" description="Helical" evidence="7">
    <location>
        <begin position="102"/>
        <end position="121"/>
    </location>
</feature>
<comment type="subcellular location">
    <subcellularLocation>
        <location evidence="1">Cell membrane</location>
        <topology evidence="1">Multi-pass membrane protein</topology>
    </subcellularLocation>
</comment>
<comment type="caution">
    <text evidence="9">The sequence shown here is derived from an EMBL/GenBank/DDBJ whole genome shotgun (WGS) entry which is preliminary data.</text>
</comment>
<organism evidence="9 10">
    <name type="scientific">Streptomyces indiaensis</name>
    <dbReference type="NCBI Taxonomy" id="284033"/>
    <lineage>
        <taxon>Bacteria</taxon>
        <taxon>Bacillati</taxon>
        <taxon>Actinomycetota</taxon>
        <taxon>Actinomycetes</taxon>
        <taxon>Kitasatosporales</taxon>
        <taxon>Streptomycetaceae</taxon>
        <taxon>Streptomyces</taxon>
    </lineage>
</organism>
<keyword evidence="5 7" id="KW-0472">Membrane</keyword>
<keyword evidence="3 7" id="KW-0812">Transmembrane</keyword>
<evidence type="ECO:0000256" key="2">
    <source>
        <dbReference type="ARBA" id="ARBA00022448"/>
    </source>
</evidence>
<name>A0ABN3DZU7_9ACTN</name>
<dbReference type="InterPro" id="IPR036259">
    <property type="entry name" value="MFS_trans_sf"/>
</dbReference>
<evidence type="ECO:0000256" key="4">
    <source>
        <dbReference type="ARBA" id="ARBA00022989"/>
    </source>
</evidence>
<gene>
    <name evidence="9" type="ORF">GCM10010104_47280</name>
</gene>
<dbReference type="Pfam" id="PF07690">
    <property type="entry name" value="MFS_1"/>
    <property type="match status" value="1"/>
</dbReference>
<keyword evidence="10" id="KW-1185">Reference proteome</keyword>
<feature type="transmembrane region" description="Helical" evidence="7">
    <location>
        <begin position="174"/>
        <end position="194"/>
    </location>
</feature>
<feature type="transmembrane region" description="Helical" evidence="7">
    <location>
        <begin position="200"/>
        <end position="219"/>
    </location>
</feature>
<evidence type="ECO:0000313" key="10">
    <source>
        <dbReference type="Proteomes" id="UP001501474"/>
    </source>
</evidence>
<evidence type="ECO:0000256" key="1">
    <source>
        <dbReference type="ARBA" id="ARBA00004651"/>
    </source>
</evidence>
<evidence type="ECO:0000259" key="8">
    <source>
        <dbReference type="PROSITE" id="PS50850"/>
    </source>
</evidence>
<evidence type="ECO:0000256" key="6">
    <source>
        <dbReference type="ARBA" id="ARBA00023251"/>
    </source>
</evidence>
<feature type="transmembrane region" description="Helical" evidence="7">
    <location>
        <begin position="68"/>
        <end position="90"/>
    </location>
</feature>
<dbReference type="Gene3D" id="1.20.1250.20">
    <property type="entry name" value="MFS general substrate transporter like domains"/>
    <property type="match status" value="1"/>
</dbReference>
<evidence type="ECO:0000256" key="5">
    <source>
        <dbReference type="ARBA" id="ARBA00023136"/>
    </source>
</evidence>
<feature type="transmembrane region" description="Helical" evidence="7">
    <location>
        <begin position="127"/>
        <end position="153"/>
    </location>
</feature>
<evidence type="ECO:0000256" key="7">
    <source>
        <dbReference type="SAM" id="Phobius"/>
    </source>
</evidence>
<dbReference type="PANTHER" id="PTHR42718">
    <property type="entry name" value="MAJOR FACILITATOR SUPERFAMILY MULTIDRUG TRANSPORTER MFSC"/>
    <property type="match status" value="1"/>
</dbReference>
<protein>
    <recommendedName>
        <fullName evidence="8">Major facilitator superfamily (MFS) profile domain-containing protein</fullName>
    </recommendedName>
</protein>
<dbReference type="PROSITE" id="PS50850">
    <property type="entry name" value="MFS"/>
    <property type="match status" value="1"/>
</dbReference>
<accession>A0ABN3DZU7</accession>
<sequence length="229" mass="22912">MLAGLGLAALAALAFALRERLARSPALPLGLLRSRALGGGAAIGLLFNFGFYGMVFTASLEFQHQRGYSALGTGLALFPAVAMTMFASVLSGRLSRRTGHRPLVVSGMLLAALGLAGWAAAGPDPAYGLLVLPMMAAGFGTSFALTGSTATVMGAAPPSYSGAASALFNTTRQVGSATGVALGGSLLASAATYGTGIRTSMGIGAAAYLTAAFLAWRCVPGKTRHAAPV</sequence>
<reference evidence="9 10" key="1">
    <citation type="journal article" date="2019" name="Int. J. Syst. Evol. Microbiol.">
        <title>The Global Catalogue of Microorganisms (GCM) 10K type strain sequencing project: providing services to taxonomists for standard genome sequencing and annotation.</title>
        <authorList>
            <consortium name="The Broad Institute Genomics Platform"/>
            <consortium name="The Broad Institute Genome Sequencing Center for Infectious Disease"/>
            <person name="Wu L."/>
            <person name="Ma J."/>
        </authorList>
    </citation>
    <scope>NUCLEOTIDE SEQUENCE [LARGE SCALE GENOMIC DNA]</scope>
    <source>
        <strain evidence="9 10">JCM 3053</strain>
    </source>
</reference>
<dbReference type="Proteomes" id="UP001501474">
    <property type="component" value="Unassembled WGS sequence"/>
</dbReference>
<evidence type="ECO:0000256" key="3">
    <source>
        <dbReference type="ARBA" id="ARBA00022692"/>
    </source>
</evidence>
<dbReference type="InterPro" id="IPR020846">
    <property type="entry name" value="MFS_dom"/>
</dbReference>